<keyword evidence="3" id="KW-0479">Metal-binding</keyword>
<dbReference type="SMART" id="SM00054">
    <property type="entry name" value="EFh"/>
    <property type="match status" value="5"/>
</dbReference>
<keyword evidence="10" id="KW-1185">Reference proteome</keyword>
<dbReference type="PANTHER" id="PTHR45668">
    <property type="entry name" value="SERINE/THREONINE-PROTEIN PHOSPHATASE 5-RELATED"/>
    <property type="match status" value="1"/>
</dbReference>
<dbReference type="InterPro" id="IPR006186">
    <property type="entry name" value="Ser/Thr-sp_prot-phosphatase"/>
</dbReference>
<organism evidence="9 10">
    <name type="scientific">Diacronema lutheri</name>
    <name type="common">Unicellular marine alga</name>
    <name type="synonym">Monochrysis lutheri</name>
    <dbReference type="NCBI Taxonomy" id="2081491"/>
    <lineage>
        <taxon>Eukaryota</taxon>
        <taxon>Haptista</taxon>
        <taxon>Haptophyta</taxon>
        <taxon>Pavlovophyceae</taxon>
        <taxon>Pavlovales</taxon>
        <taxon>Pavlovaceae</taxon>
        <taxon>Diacronema</taxon>
    </lineage>
</organism>
<dbReference type="Gene3D" id="3.60.21.10">
    <property type="match status" value="1"/>
</dbReference>
<reference evidence="9" key="1">
    <citation type="submission" date="2021-05" db="EMBL/GenBank/DDBJ databases">
        <title>The genome of the haptophyte Pavlova lutheri (Diacronema luteri, Pavlovales) - a model for lipid biosynthesis in eukaryotic algae.</title>
        <authorList>
            <person name="Hulatt C.J."/>
            <person name="Posewitz M.C."/>
        </authorList>
    </citation>
    <scope>NUCLEOTIDE SEQUENCE</scope>
    <source>
        <strain evidence="9">NIVA-4/92</strain>
    </source>
</reference>
<dbReference type="InterPro" id="IPR004843">
    <property type="entry name" value="Calcineurin-like_PHP"/>
</dbReference>
<dbReference type="InterPro" id="IPR029052">
    <property type="entry name" value="Metallo-depent_PP-like"/>
</dbReference>
<name>A0A8J5X320_DIALT</name>
<dbReference type="PRINTS" id="PR00114">
    <property type="entry name" value="STPHPHTASE"/>
</dbReference>
<comment type="cofactor">
    <cofactor evidence="1">
        <name>Mn(2+)</name>
        <dbReference type="ChEBI" id="CHEBI:29035"/>
    </cofactor>
</comment>
<dbReference type="Pfam" id="PF13202">
    <property type="entry name" value="EF-hand_5"/>
    <property type="match status" value="2"/>
</dbReference>
<feature type="domain" description="EF-hand" evidence="8">
    <location>
        <begin position="890"/>
        <end position="925"/>
    </location>
</feature>
<comment type="catalytic activity">
    <reaction evidence="6">
        <text>O-phospho-L-threonyl-[protein] + H2O = L-threonyl-[protein] + phosphate</text>
        <dbReference type="Rhea" id="RHEA:47004"/>
        <dbReference type="Rhea" id="RHEA-COMP:11060"/>
        <dbReference type="Rhea" id="RHEA-COMP:11605"/>
        <dbReference type="ChEBI" id="CHEBI:15377"/>
        <dbReference type="ChEBI" id="CHEBI:30013"/>
        <dbReference type="ChEBI" id="CHEBI:43474"/>
        <dbReference type="ChEBI" id="CHEBI:61977"/>
        <dbReference type="EC" id="3.1.3.16"/>
    </reaction>
</comment>
<evidence type="ECO:0000256" key="7">
    <source>
        <dbReference type="SAM" id="MobiDB-lite"/>
    </source>
</evidence>
<keyword evidence="5" id="KW-0464">Manganese</keyword>
<feature type="compositionally biased region" description="Low complexity" evidence="7">
    <location>
        <begin position="690"/>
        <end position="703"/>
    </location>
</feature>
<dbReference type="GO" id="GO:0004722">
    <property type="term" value="F:protein serine/threonine phosphatase activity"/>
    <property type="evidence" value="ECO:0007669"/>
    <property type="project" value="UniProtKB-EC"/>
</dbReference>
<evidence type="ECO:0000256" key="2">
    <source>
        <dbReference type="ARBA" id="ARBA00008294"/>
    </source>
</evidence>
<evidence type="ECO:0000256" key="6">
    <source>
        <dbReference type="RuleBase" id="RU004273"/>
    </source>
</evidence>
<keyword evidence="4" id="KW-0106">Calcium</keyword>
<feature type="compositionally biased region" description="Gly residues" evidence="7">
    <location>
        <begin position="721"/>
        <end position="732"/>
    </location>
</feature>
<dbReference type="SUPFAM" id="SSF47473">
    <property type="entry name" value="EF-hand"/>
    <property type="match status" value="2"/>
</dbReference>
<evidence type="ECO:0000313" key="10">
    <source>
        <dbReference type="Proteomes" id="UP000751190"/>
    </source>
</evidence>
<dbReference type="PROSITE" id="PS50222">
    <property type="entry name" value="EF_HAND_2"/>
    <property type="match status" value="3"/>
</dbReference>
<dbReference type="OMA" id="EWKNECF"/>
<accession>A0A8J5X320</accession>
<dbReference type="Proteomes" id="UP000751190">
    <property type="component" value="Unassembled WGS sequence"/>
</dbReference>
<dbReference type="EMBL" id="JAGTXO010000057">
    <property type="protein sequence ID" value="KAG8458103.1"/>
    <property type="molecule type" value="Genomic_DNA"/>
</dbReference>
<feature type="region of interest" description="Disordered" evidence="7">
    <location>
        <begin position="52"/>
        <end position="86"/>
    </location>
</feature>
<dbReference type="PROSITE" id="PS00018">
    <property type="entry name" value="EF_HAND_1"/>
    <property type="match status" value="4"/>
</dbReference>
<protein>
    <recommendedName>
        <fullName evidence="6">Serine/threonine-protein phosphatase</fullName>
        <ecNumber evidence="6">3.1.3.16</ecNumber>
    </recommendedName>
</protein>
<evidence type="ECO:0000259" key="8">
    <source>
        <dbReference type="PROSITE" id="PS50222"/>
    </source>
</evidence>
<dbReference type="EC" id="3.1.3.16" evidence="6"/>
<dbReference type="InterPro" id="IPR002048">
    <property type="entry name" value="EF_hand_dom"/>
</dbReference>
<dbReference type="InterPro" id="IPR051134">
    <property type="entry name" value="PPP_phosphatase"/>
</dbReference>
<evidence type="ECO:0000313" key="9">
    <source>
        <dbReference type="EMBL" id="KAG8458103.1"/>
    </source>
</evidence>
<dbReference type="GO" id="GO:0005509">
    <property type="term" value="F:calcium ion binding"/>
    <property type="evidence" value="ECO:0007669"/>
    <property type="project" value="InterPro"/>
</dbReference>
<dbReference type="PANTHER" id="PTHR45668:SF5">
    <property type="entry name" value="SERINE_THREONINE-PROTEIN PHOSPHATASE 5"/>
    <property type="match status" value="1"/>
</dbReference>
<evidence type="ECO:0000256" key="1">
    <source>
        <dbReference type="ARBA" id="ARBA00001936"/>
    </source>
</evidence>
<dbReference type="InterPro" id="IPR011992">
    <property type="entry name" value="EF-hand-dom_pair"/>
</dbReference>
<feature type="region of interest" description="Disordered" evidence="7">
    <location>
        <begin position="680"/>
        <end position="738"/>
    </location>
</feature>
<feature type="region of interest" description="Disordered" evidence="7">
    <location>
        <begin position="1"/>
        <end position="30"/>
    </location>
</feature>
<dbReference type="SUPFAM" id="SSF56300">
    <property type="entry name" value="Metallo-dependent phosphatases"/>
    <property type="match status" value="1"/>
</dbReference>
<comment type="caution">
    <text evidence="9">The sequence shown here is derived from an EMBL/GenBank/DDBJ whole genome shotgun (WGS) entry which is preliminary data.</text>
</comment>
<feature type="domain" description="EF-hand" evidence="8">
    <location>
        <begin position="508"/>
        <end position="543"/>
    </location>
</feature>
<dbReference type="Pfam" id="PF00149">
    <property type="entry name" value="Metallophos"/>
    <property type="match status" value="1"/>
</dbReference>
<dbReference type="Gene3D" id="1.10.238.10">
    <property type="entry name" value="EF-hand"/>
    <property type="match status" value="3"/>
</dbReference>
<feature type="compositionally biased region" description="Basic and acidic residues" evidence="7">
    <location>
        <begin position="1"/>
        <end position="19"/>
    </location>
</feature>
<gene>
    <name evidence="9" type="ORF">KFE25_012763</name>
</gene>
<proteinExistence type="inferred from homology"/>
<dbReference type="InterPro" id="IPR018247">
    <property type="entry name" value="EF_Hand_1_Ca_BS"/>
</dbReference>
<evidence type="ECO:0000256" key="4">
    <source>
        <dbReference type="ARBA" id="ARBA00022837"/>
    </source>
</evidence>
<dbReference type="SMART" id="SM00156">
    <property type="entry name" value="PP2Ac"/>
    <property type="match status" value="1"/>
</dbReference>
<evidence type="ECO:0000256" key="3">
    <source>
        <dbReference type="ARBA" id="ARBA00022723"/>
    </source>
</evidence>
<dbReference type="PROSITE" id="PS00125">
    <property type="entry name" value="SER_THR_PHOSPHATASE"/>
    <property type="match status" value="1"/>
</dbReference>
<dbReference type="OrthoDB" id="445564at2759"/>
<keyword evidence="6" id="KW-0378">Hydrolase</keyword>
<evidence type="ECO:0000256" key="5">
    <source>
        <dbReference type="ARBA" id="ARBA00023211"/>
    </source>
</evidence>
<comment type="similarity">
    <text evidence="2 6">Belongs to the PPP phosphatase family.</text>
</comment>
<feature type="domain" description="EF-hand" evidence="8">
    <location>
        <begin position="782"/>
        <end position="817"/>
    </location>
</feature>
<sequence length="974" mass="106445">MPSKPADRLGDETPERTERTYGAWSQAEENDEQDFLEAHKTAVTVQNKLQALHPEKFEAHEARKRSAASRVGGRNRPPPPERYTGPHLTAPWTLEQADALLDFFVQQPSTGADLPHVSYMEEVLAEGIELFKAMPSVMKIPVPTPDSGATLIVVGDTHGQLADVLYIFSVHGPPSPVNVYLFNGDIADRGPMACEIVLLLLTYKLAVPDSIFINRGNHENSDINERPAKNGGGFAAEVRSKYDRETFHLFQTFFCALPLATVLGDECVVVHGGLCRLNPTVEQMRAVSREMQCPDMPLTLDETILFDSLWADPAADGEPAGSGRGGVCYSFDEVATSKFLTLNGLSLVIRSHQLPPKQRGYMLHHSNKVLTIFSASNYCGVCANHGSILILRGGMSEVWEYRAPPMDVLLAMWGESKDARDKERAKRVLALKKKSATLGMADIALAQIRTTRWGGHTKERRVSIGSLYGRGAARSLILSDLVPDESKRGAVAGMEVSIVRALKERICLHRADLLRLFHRADKSGSGLLSLGEWQGIVERALGVPVDWGLHASQLVKIEAPSRADGRKDAVDFVRSLERYQIRLHEGYAGWQANVLSRVYSKLLESDLSIESLKARFDANRDGHVTAREVLDVLLSFDLALATPQLERALLWMNMSEGSRFEASTFISQLYVMCHDGASARSPPDGPNRIAAAADSAGAGDATARPSGESERGVRAAISGGSAKGAGSAGGAAHGASSSASDTAEYSMVHLSDGSRMDGVEYVSTLLTHLVDTDKDGELSQAELTAVSQHLWAMIDTDRDGYLSYDEFANAIMRLLQDDALKGIAPLQLRATSLSREHALHLARRIDVCNTGHICFLEFLPLFISINRREGTALHGSNSALIQHICTHIYQQQHALTKAFQFFDKDEDGMIEPSDFVLAVAMVGEVISKGQKAAEPFTHEQIEILARHCPKAESGQINYNAFLSAFVVVDMANHP</sequence>
<dbReference type="AlphaFoldDB" id="A0A8J5X320"/>